<dbReference type="OrthoDB" id="5297660at2"/>
<dbReference type="Proteomes" id="UP000192708">
    <property type="component" value="Unassembled WGS sequence"/>
</dbReference>
<dbReference type="RefSeq" id="WP_159460795.1">
    <property type="nucleotide sequence ID" value="NZ_FWXJ01000002.1"/>
</dbReference>
<organism evidence="1 2">
    <name type="scientific">Polynucleobacter kasalickyi</name>
    <dbReference type="NCBI Taxonomy" id="1938817"/>
    <lineage>
        <taxon>Bacteria</taxon>
        <taxon>Pseudomonadati</taxon>
        <taxon>Pseudomonadota</taxon>
        <taxon>Betaproteobacteria</taxon>
        <taxon>Burkholderiales</taxon>
        <taxon>Burkholderiaceae</taxon>
        <taxon>Polynucleobacter</taxon>
    </lineage>
</organism>
<protein>
    <submittedName>
        <fullName evidence="1">Uncharacterized protein</fullName>
    </submittedName>
</protein>
<keyword evidence="2" id="KW-1185">Reference proteome</keyword>
<sequence length="48" mass="5538">MDFIHFNQKQLAVRWQVAEATFELLLDSVLSDIGIHFSDKTVIPAQKH</sequence>
<gene>
    <name evidence="1" type="ORF">SAMN06296008_102189</name>
</gene>
<evidence type="ECO:0000313" key="1">
    <source>
        <dbReference type="EMBL" id="SMC33265.1"/>
    </source>
</evidence>
<name>A0A1W1YAS6_9BURK</name>
<dbReference type="EMBL" id="FWXJ01000002">
    <property type="protein sequence ID" value="SMC33265.1"/>
    <property type="molecule type" value="Genomic_DNA"/>
</dbReference>
<dbReference type="AlphaFoldDB" id="A0A1W1YAS6"/>
<accession>A0A1W1YAS6</accession>
<proteinExistence type="predicted"/>
<evidence type="ECO:0000313" key="2">
    <source>
        <dbReference type="Proteomes" id="UP000192708"/>
    </source>
</evidence>
<reference evidence="1 2" key="1">
    <citation type="submission" date="2017-04" db="EMBL/GenBank/DDBJ databases">
        <authorList>
            <person name="Afonso C.L."/>
            <person name="Miller P.J."/>
            <person name="Scott M.A."/>
            <person name="Spackman E."/>
            <person name="Goraichik I."/>
            <person name="Dimitrov K.M."/>
            <person name="Suarez D.L."/>
            <person name="Swayne D.E."/>
        </authorList>
    </citation>
    <scope>NUCLEOTIDE SEQUENCE [LARGE SCALE GENOMIC DNA]</scope>
    <source>
        <strain evidence="1 2">VK13</strain>
    </source>
</reference>